<feature type="signal peptide" evidence="3">
    <location>
        <begin position="1"/>
        <end position="27"/>
    </location>
</feature>
<name>A0ABZ2YHM7_9BACT</name>
<protein>
    <submittedName>
        <fullName evidence="4">BatD family protein</fullName>
    </submittedName>
</protein>
<evidence type="ECO:0000313" key="4">
    <source>
        <dbReference type="EMBL" id="WZN38939.1"/>
    </source>
</evidence>
<keyword evidence="2" id="KW-1133">Transmembrane helix</keyword>
<gene>
    <name evidence="4" type="ORF">WJU16_13100</name>
</gene>
<dbReference type="PANTHER" id="PTHR40940:SF2">
    <property type="entry name" value="BATD"/>
    <property type="match status" value="1"/>
</dbReference>
<keyword evidence="2" id="KW-0812">Transmembrane</keyword>
<dbReference type="Proteomes" id="UP001485459">
    <property type="component" value="Chromosome"/>
</dbReference>
<dbReference type="RefSeq" id="WP_341833948.1">
    <property type="nucleotide sequence ID" value="NZ_CP149822.1"/>
</dbReference>
<dbReference type="InterPro" id="IPR025738">
    <property type="entry name" value="BatD"/>
</dbReference>
<keyword evidence="5" id="KW-1185">Reference proteome</keyword>
<evidence type="ECO:0000313" key="5">
    <source>
        <dbReference type="Proteomes" id="UP001485459"/>
    </source>
</evidence>
<feature type="chain" id="PRO_5047471973" evidence="3">
    <location>
        <begin position="28"/>
        <end position="640"/>
    </location>
</feature>
<dbReference type="EMBL" id="CP149822">
    <property type="protein sequence ID" value="WZN38939.1"/>
    <property type="molecule type" value="Genomic_DNA"/>
</dbReference>
<dbReference type="Pfam" id="PF13584">
    <property type="entry name" value="BatD"/>
    <property type="match status" value="2"/>
</dbReference>
<dbReference type="PANTHER" id="PTHR40940">
    <property type="entry name" value="PROTEIN BATD-RELATED"/>
    <property type="match status" value="1"/>
</dbReference>
<organism evidence="4 5">
    <name type="scientific">Chitinophaga pollutisoli</name>
    <dbReference type="NCBI Taxonomy" id="3133966"/>
    <lineage>
        <taxon>Bacteria</taxon>
        <taxon>Pseudomonadati</taxon>
        <taxon>Bacteroidota</taxon>
        <taxon>Chitinophagia</taxon>
        <taxon>Chitinophagales</taxon>
        <taxon>Chitinophagaceae</taxon>
        <taxon>Chitinophaga</taxon>
    </lineage>
</organism>
<sequence length="640" mass="71415">MKFYTARLRKQFVLFIAALLTAAAAHAQEFRFTTQVNTNVVAQDEYFQVQFTLVNPANLSDFRAPAFNGFSVMQGPAVQQGMSNDNGRVTTYVAYSYTLAPTAPGNFTIPGATARVDGKTVRSNPVNIEVTRAGAPVKPQPQQAQPNYPQRRYPGEAQPGVLRPGDDPKEQLRKNVFVRVDVDKTNVYEGEQITATYKLYTRLPTNSSVTKVPAFKGFSAKDMDIPNPPRPTEEVVNGVPFNVFIIRKTLLFPLQSGELELDPAEVDNQVHFVKIGGQRRRPATNDPFGRDVFEDFFADDPLFGNTEYEVVPYRIQSPVVKVQVKPLPAEGRPASFNGAVGRFTMNATLDKNQLSTDDALSLKVAISGQGNVNLLNAPPLNIPPGFEKYDPSVTDNIEKNSNPLSGSRTFQYALMPQEKGDYKLPPVEFSYFDPAAKAYKTLTSEPFDVHVVQGKEVKREKADFGSQTELAGIRPGAGDWSKQRPFFFGKPLFWILFLLPALAIAGVAYYRRREKYINSNAALLRHRHANKVALKRLELAARYLKEGKDKAFYEETSRALWGYLSHKLRIPMAEISKQRVEDKLVKLGLSDSAKEQLFALADRCERALYAPGDSVELRQGAYQEAVEVITNIENEIKGRA</sequence>
<evidence type="ECO:0000256" key="3">
    <source>
        <dbReference type="SAM" id="SignalP"/>
    </source>
</evidence>
<evidence type="ECO:0000256" key="2">
    <source>
        <dbReference type="SAM" id="Phobius"/>
    </source>
</evidence>
<feature type="transmembrane region" description="Helical" evidence="2">
    <location>
        <begin position="492"/>
        <end position="510"/>
    </location>
</feature>
<evidence type="ECO:0000256" key="1">
    <source>
        <dbReference type="SAM" id="MobiDB-lite"/>
    </source>
</evidence>
<keyword evidence="2" id="KW-0472">Membrane</keyword>
<feature type="region of interest" description="Disordered" evidence="1">
    <location>
        <begin position="132"/>
        <end position="169"/>
    </location>
</feature>
<feature type="compositionally biased region" description="Low complexity" evidence="1">
    <location>
        <begin position="133"/>
        <end position="152"/>
    </location>
</feature>
<reference evidence="5" key="1">
    <citation type="submission" date="2024-03" db="EMBL/GenBank/DDBJ databases">
        <title>Chitinophaga horti sp. nov., isolated from garden soil.</title>
        <authorList>
            <person name="Lee D.S."/>
            <person name="Han D.M."/>
            <person name="Baek J.H."/>
            <person name="Choi D.G."/>
            <person name="Jeon J.H."/>
            <person name="Jeon C.O."/>
        </authorList>
    </citation>
    <scope>NUCLEOTIDE SEQUENCE [LARGE SCALE GENOMIC DNA]</scope>
    <source>
        <strain evidence="5">GPA1</strain>
    </source>
</reference>
<keyword evidence="3" id="KW-0732">Signal</keyword>
<proteinExistence type="predicted"/>
<accession>A0ABZ2YHM7</accession>